<gene>
    <name evidence="1" type="ORF">F444_01680</name>
</gene>
<sequence>MLLVLMKLWSKPRMSTTELELEIHSAYMDRTEFSSPDVLEVAVVLSRADLTFLYLNFADVLDSDQNTEPLALTNIGFVVSTLICGRSLCASIGTDIEIPLIERQGHVRKLCLAFDSSFHTFTGVCAALASGASFGRLALWVDVDEQANLQVVQDECWSWLAYALWSKGSGCSVRELAIGGIGLSRSGLSIFKAAFQQNYPEPDLMRNVEYGLITIPEGVEVKPRAWMENDSMGLMLTHECRCRARYNNATKNVDFILPGFGICTTKADNRSKFVPDATADLSDEVVAHIPNLGSLELDLSQVESGDVLDALLKLIGGDVRSLTLSIQEGWLGVGNQRVKVDLSELAPCVPHLEELHLQNVTIFVAKHNELLRRWGLKTLEMYEADDADSLDTCLRLLVDKTLRSTRELSELEISVGQLERLNPLARGLMNAISGHIGEFLSVAKDEFPSASKAVMISVVNDCHSPQSSLQYIDASILTLIFEFAARAQQRSAWLLNSNPRKRKLHFCGWNSSPSFMYFE</sequence>
<organism evidence="1 2">
    <name type="scientific">Phytophthora nicotianae P1976</name>
    <dbReference type="NCBI Taxonomy" id="1317066"/>
    <lineage>
        <taxon>Eukaryota</taxon>
        <taxon>Sar</taxon>
        <taxon>Stramenopiles</taxon>
        <taxon>Oomycota</taxon>
        <taxon>Peronosporomycetes</taxon>
        <taxon>Peronosporales</taxon>
        <taxon>Peronosporaceae</taxon>
        <taxon>Phytophthora</taxon>
    </lineage>
</organism>
<accession>A0A081AZU5</accession>
<comment type="caution">
    <text evidence="1">The sequence shown here is derived from an EMBL/GenBank/DDBJ whole genome shotgun (WGS) entry which is preliminary data.</text>
</comment>
<evidence type="ECO:0000313" key="1">
    <source>
        <dbReference type="EMBL" id="ETO84406.1"/>
    </source>
</evidence>
<dbReference type="OrthoDB" id="129552at2759"/>
<protein>
    <submittedName>
        <fullName evidence="1">Uncharacterized protein</fullName>
    </submittedName>
</protein>
<dbReference type="EMBL" id="ANJA01000312">
    <property type="protein sequence ID" value="ETO84406.1"/>
    <property type="molecule type" value="Genomic_DNA"/>
</dbReference>
<name>A0A081AZU5_PHYNI</name>
<evidence type="ECO:0000313" key="2">
    <source>
        <dbReference type="Proteomes" id="UP000028582"/>
    </source>
</evidence>
<reference evidence="1 2" key="1">
    <citation type="submission" date="2013-11" db="EMBL/GenBank/DDBJ databases">
        <title>The Genome Sequence of Phytophthora parasitica P1976.</title>
        <authorList>
            <consortium name="The Broad Institute Genomics Platform"/>
            <person name="Russ C."/>
            <person name="Tyler B."/>
            <person name="Panabieres F."/>
            <person name="Shan W."/>
            <person name="Tripathy S."/>
            <person name="Grunwald N."/>
            <person name="Machado M."/>
            <person name="Johnson C.S."/>
            <person name="Walker B."/>
            <person name="Young S."/>
            <person name="Zeng Q."/>
            <person name="Gargeya S."/>
            <person name="Fitzgerald M."/>
            <person name="Haas B."/>
            <person name="Abouelleil A."/>
            <person name="Allen A.W."/>
            <person name="Alvarado L."/>
            <person name="Arachchi H.M."/>
            <person name="Berlin A.M."/>
            <person name="Chapman S.B."/>
            <person name="Gainer-Dewar J."/>
            <person name="Goldberg J."/>
            <person name="Griggs A."/>
            <person name="Gujja S."/>
            <person name="Hansen M."/>
            <person name="Howarth C."/>
            <person name="Imamovic A."/>
            <person name="Ireland A."/>
            <person name="Larimer J."/>
            <person name="McCowan C."/>
            <person name="Murphy C."/>
            <person name="Pearson M."/>
            <person name="Poon T.W."/>
            <person name="Priest M."/>
            <person name="Roberts A."/>
            <person name="Saif S."/>
            <person name="Shea T."/>
            <person name="Sisk P."/>
            <person name="Sykes S."/>
            <person name="Wortman J."/>
            <person name="Nusbaum C."/>
            <person name="Birren B."/>
        </authorList>
    </citation>
    <scope>NUCLEOTIDE SEQUENCE [LARGE SCALE GENOMIC DNA]</scope>
    <source>
        <strain evidence="1 2">P1976</strain>
    </source>
</reference>
<dbReference type="AlphaFoldDB" id="A0A081AZU5"/>
<proteinExistence type="predicted"/>
<dbReference type="Proteomes" id="UP000028582">
    <property type="component" value="Unassembled WGS sequence"/>
</dbReference>